<dbReference type="Proteomes" id="UP000756346">
    <property type="component" value="Unassembled WGS sequence"/>
</dbReference>
<dbReference type="GO" id="GO:0003887">
    <property type="term" value="F:DNA-directed DNA polymerase activity"/>
    <property type="evidence" value="ECO:0007669"/>
    <property type="project" value="TreeGrafter"/>
</dbReference>
<evidence type="ECO:0000256" key="2">
    <source>
        <dbReference type="ARBA" id="ARBA00017589"/>
    </source>
</evidence>
<evidence type="ECO:0000256" key="4">
    <source>
        <dbReference type="ARBA" id="ARBA00023242"/>
    </source>
</evidence>
<comment type="caution">
    <text evidence="6">The sequence shown here is derived from an EMBL/GenBank/DDBJ whole genome shotgun (WGS) entry which is preliminary data.</text>
</comment>
<dbReference type="GO" id="GO:0043625">
    <property type="term" value="C:delta DNA polymerase complex"/>
    <property type="evidence" value="ECO:0007669"/>
    <property type="project" value="InterPro"/>
</dbReference>
<proteinExistence type="predicted"/>
<dbReference type="EMBL" id="JAGTJQ010000003">
    <property type="protein sequence ID" value="KAH7035794.1"/>
    <property type="molecule type" value="Genomic_DNA"/>
</dbReference>
<feature type="region of interest" description="Disordered" evidence="5">
    <location>
        <begin position="162"/>
        <end position="391"/>
    </location>
</feature>
<dbReference type="OrthoDB" id="514823at2759"/>
<feature type="region of interest" description="Disordered" evidence="5">
    <location>
        <begin position="405"/>
        <end position="463"/>
    </location>
</feature>
<dbReference type="PANTHER" id="PTHR17598:SF13">
    <property type="entry name" value="DNA POLYMERASE DELTA SUBUNIT 3"/>
    <property type="match status" value="1"/>
</dbReference>
<dbReference type="PANTHER" id="PTHR17598">
    <property type="entry name" value="DNA POLYMERASE DELTA SUBUNIT 3"/>
    <property type="match status" value="1"/>
</dbReference>
<evidence type="ECO:0000313" key="7">
    <source>
        <dbReference type="Proteomes" id="UP000756346"/>
    </source>
</evidence>
<dbReference type="GeneID" id="70193214"/>
<organism evidence="6 7">
    <name type="scientific">Microdochium trichocladiopsis</name>
    <dbReference type="NCBI Taxonomy" id="1682393"/>
    <lineage>
        <taxon>Eukaryota</taxon>
        <taxon>Fungi</taxon>
        <taxon>Dikarya</taxon>
        <taxon>Ascomycota</taxon>
        <taxon>Pezizomycotina</taxon>
        <taxon>Sordariomycetes</taxon>
        <taxon>Xylariomycetidae</taxon>
        <taxon>Xylariales</taxon>
        <taxon>Microdochiaceae</taxon>
        <taxon>Microdochium</taxon>
    </lineage>
</organism>
<dbReference type="GO" id="GO:0006297">
    <property type="term" value="P:nucleotide-excision repair, DNA gap filling"/>
    <property type="evidence" value="ECO:0007669"/>
    <property type="project" value="TreeGrafter"/>
</dbReference>
<reference evidence="6" key="1">
    <citation type="journal article" date="2021" name="Nat. Commun.">
        <title>Genetic determinants of endophytism in the Arabidopsis root mycobiome.</title>
        <authorList>
            <person name="Mesny F."/>
            <person name="Miyauchi S."/>
            <person name="Thiergart T."/>
            <person name="Pickel B."/>
            <person name="Atanasova L."/>
            <person name="Karlsson M."/>
            <person name="Huettel B."/>
            <person name="Barry K.W."/>
            <person name="Haridas S."/>
            <person name="Chen C."/>
            <person name="Bauer D."/>
            <person name="Andreopoulos W."/>
            <person name="Pangilinan J."/>
            <person name="LaButti K."/>
            <person name="Riley R."/>
            <person name="Lipzen A."/>
            <person name="Clum A."/>
            <person name="Drula E."/>
            <person name="Henrissat B."/>
            <person name="Kohler A."/>
            <person name="Grigoriev I.V."/>
            <person name="Martin F.M."/>
            <person name="Hacquard S."/>
        </authorList>
    </citation>
    <scope>NUCLEOTIDE SEQUENCE</scope>
    <source>
        <strain evidence="6">MPI-CAGE-CH-0230</strain>
    </source>
</reference>
<dbReference type="AlphaFoldDB" id="A0A9P8Y9Z9"/>
<keyword evidence="3" id="KW-0235">DNA replication</keyword>
<name>A0A9P8Y9Z9_9PEZI</name>
<sequence length="463" mass="50276">MDDYRQYLAQQVLTEDKLVTYRVLSRALKIHVNIAKEMLFEFHKWQNDKRPGSLHATYLIYGINKPTHDEDGDVDMTSSQTSEDYPSVRYSDEVHTETLALAREEQLEETLAQFDEVRAIHMYSIGPHPLKDVQLLADAARQVLDQAPSNDFAAAAKTYGTISNPNMRRRERRGAGPTNAVGSNAGVKAEAKPALTSKQESKPVTGAKNSNVKEEAPEVKPAVSKVSAPTVAKKSSTAAAPSLKRQGSSSGIGQMFAKAAAKPKKPAAPKEAEKAQPSPAMSDDGQDDDDVQDQPMEVTNTEDSAMTRRSRSDRQAALRRMMDESDEEQESSRANTPPEDDQMDGYETAAQEDVAVAAVPEPKADEPAEEVTGTTNGRKRGRRRVTKKKQVMDDQGYLVTIQEEGWESFSEDEAPPATKAKTSAAAATKASSAAATKTDGGAKPKKAAGKAGQGNIMSFFSKK</sequence>
<dbReference type="GO" id="GO:1904161">
    <property type="term" value="P:DNA synthesis involved in UV-damage excision repair"/>
    <property type="evidence" value="ECO:0007669"/>
    <property type="project" value="TreeGrafter"/>
</dbReference>
<dbReference type="InterPro" id="IPR041913">
    <property type="entry name" value="POLD3_sf"/>
</dbReference>
<accession>A0A9P8Y9Z9</accession>
<dbReference type="RefSeq" id="XP_046015887.1">
    <property type="nucleotide sequence ID" value="XM_046163668.1"/>
</dbReference>
<dbReference type="Gene3D" id="3.90.1030.20">
    <property type="entry name" value="DNA polymerase delta, p66 (Cdc27) subunit, wHTH domain"/>
    <property type="match status" value="1"/>
</dbReference>
<keyword evidence="7" id="KW-1185">Reference proteome</keyword>
<evidence type="ECO:0000256" key="1">
    <source>
        <dbReference type="ARBA" id="ARBA00004123"/>
    </source>
</evidence>
<gene>
    <name evidence="6" type="ORF">B0I36DRAFT_96877</name>
</gene>
<comment type="subcellular location">
    <subcellularLocation>
        <location evidence="1">Nucleus</location>
    </subcellularLocation>
</comment>
<feature type="compositionally biased region" description="Basic and acidic residues" evidence="5">
    <location>
        <begin position="310"/>
        <end position="323"/>
    </location>
</feature>
<feature type="compositionally biased region" description="Polar residues" evidence="5">
    <location>
        <begin position="233"/>
        <end position="252"/>
    </location>
</feature>
<protein>
    <recommendedName>
        <fullName evidence="2">DNA polymerase delta subunit 3</fullName>
    </recommendedName>
</protein>
<evidence type="ECO:0000256" key="3">
    <source>
        <dbReference type="ARBA" id="ARBA00022705"/>
    </source>
</evidence>
<keyword evidence="4" id="KW-0539">Nucleus</keyword>
<evidence type="ECO:0000313" key="6">
    <source>
        <dbReference type="EMBL" id="KAH7035794.1"/>
    </source>
</evidence>
<evidence type="ECO:0000256" key="5">
    <source>
        <dbReference type="SAM" id="MobiDB-lite"/>
    </source>
</evidence>
<feature type="compositionally biased region" description="Low complexity" evidence="5">
    <location>
        <begin position="415"/>
        <end position="441"/>
    </location>
</feature>
<feature type="compositionally biased region" description="Acidic residues" evidence="5">
    <location>
        <begin position="405"/>
        <end position="414"/>
    </location>
</feature>
<feature type="compositionally biased region" description="Basic residues" evidence="5">
    <location>
        <begin position="377"/>
        <end position="389"/>
    </location>
</feature>
<dbReference type="InterPro" id="IPR019038">
    <property type="entry name" value="POLD3"/>
</dbReference>
<dbReference type="Pfam" id="PF09507">
    <property type="entry name" value="CDC27"/>
    <property type="match status" value="1"/>
</dbReference>
<dbReference type="GO" id="GO:0006271">
    <property type="term" value="P:DNA strand elongation involved in DNA replication"/>
    <property type="evidence" value="ECO:0007669"/>
    <property type="project" value="TreeGrafter"/>
</dbReference>